<organism evidence="6 7">
    <name type="scientific">Channa argus</name>
    <name type="common">Northern snakehead</name>
    <name type="synonym">Ophicephalus argus</name>
    <dbReference type="NCBI Taxonomy" id="215402"/>
    <lineage>
        <taxon>Eukaryota</taxon>
        <taxon>Metazoa</taxon>
        <taxon>Chordata</taxon>
        <taxon>Craniata</taxon>
        <taxon>Vertebrata</taxon>
        <taxon>Euteleostomi</taxon>
        <taxon>Actinopterygii</taxon>
        <taxon>Neopterygii</taxon>
        <taxon>Teleostei</taxon>
        <taxon>Neoteleostei</taxon>
        <taxon>Acanthomorphata</taxon>
        <taxon>Anabantaria</taxon>
        <taxon>Anabantiformes</taxon>
        <taxon>Channoidei</taxon>
        <taxon>Channidae</taxon>
        <taxon>Channa</taxon>
    </lineage>
</organism>
<sequence>MEEIYANVEYDKSVNSKPSTDQTAPRSSERRFHGAVVLCLGLLSVVLLAGLISLGVHYHYSVRVAAPDLSTIEANLTELLQDSKNKVSSLAAEKNQLNASLIEKIEELNRLQSLSKQKKTCPAGWTIFSSSCYFLSSDSGSWTRGSEDCRNRAAHLVVIKSDEEQKFISELTNLAAWIGLTDKEEEGTWKWIDGTALILNFWNENQPDDGGIPKSKEEDCAHVKAETAQWNDLPCETPQRWICEKKD</sequence>
<dbReference type="InterPro" id="IPR050111">
    <property type="entry name" value="C-type_lectin/snaclec_domain"/>
</dbReference>
<keyword evidence="2" id="KW-1015">Disulfide bond</keyword>
<dbReference type="InterPro" id="IPR033989">
    <property type="entry name" value="CD209-like_CTLD"/>
</dbReference>
<dbReference type="Proteomes" id="UP000503349">
    <property type="component" value="Chromosome 10"/>
</dbReference>
<proteinExistence type="predicted"/>
<dbReference type="PROSITE" id="PS50041">
    <property type="entry name" value="C_TYPE_LECTIN_2"/>
    <property type="match status" value="1"/>
</dbReference>
<feature type="transmembrane region" description="Helical" evidence="4">
    <location>
        <begin position="35"/>
        <end position="60"/>
    </location>
</feature>
<keyword evidence="4" id="KW-0812">Transmembrane</keyword>
<dbReference type="SMART" id="SM00034">
    <property type="entry name" value="CLECT"/>
    <property type="match status" value="1"/>
</dbReference>
<dbReference type="Gene3D" id="3.10.100.10">
    <property type="entry name" value="Mannose-Binding Protein A, subunit A"/>
    <property type="match status" value="1"/>
</dbReference>
<evidence type="ECO:0000256" key="3">
    <source>
        <dbReference type="SAM" id="Coils"/>
    </source>
</evidence>
<evidence type="ECO:0000313" key="6">
    <source>
        <dbReference type="EMBL" id="KAF3694522.1"/>
    </source>
</evidence>
<dbReference type="CDD" id="cd03590">
    <property type="entry name" value="CLECT_DC-SIGN_like"/>
    <property type="match status" value="1"/>
</dbReference>
<feature type="domain" description="C-type lectin" evidence="5">
    <location>
        <begin position="128"/>
        <end position="244"/>
    </location>
</feature>
<feature type="coiled-coil region" evidence="3">
    <location>
        <begin position="80"/>
        <end position="114"/>
    </location>
</feature>
<dbReference type="GO" id="GO:0030246">
    <property type="term" value="F:carbohydrate binding"/>
    <property type="evidence" value="ECO:0007669"/>
    <property type="project" value="UniProtKB-KW"/>
</dbReference>
<evidence type="ECO:0000256" key="4">
    <source>
        <dbReference type="SAM" id="Phobius"/>
    </source>
</evidence>
<evidence type="ECO:0000313" key="7">
    <source>
        <dbReference type="Proteomes" id="UP000503349"/>
    </source>
</evidence>
<dbReference type="Pfam" id="PF00059">
    <property type="entry name" value="Lectin_C"/>
    <property type="match status" value="1"/>
</dbReference>
<evidence type="ECO:0000256" key="2">
    <source>
        <dbReference type="ARBA" id="ARBA00023157"/>
    </source>
</evidence>
<dbReference type="PROSITE" id="PS00615">
    <property type="entry name" value="C_TYPE_LECTIN_1"/>
    <property type="match status" value="1"/>
</dbReference>
<keyword evidence="4" id="KW-1133">Transmembrane helix</keyword>
<reference evidence="6 7" key="1">
    <citation type="submission" date="2019-02" db="EMBL/GenBank/DDBJ databases">
        <title>Opniocepnalus argus genome.</title>
        <authorList>
            <person name="Zhou C."/>
            <person name="Xiao S."/>
        </authorList>
    </citation>
    <scope>NUCLEOTIDE SEQUENCE [LARGE SCALE GENOMIC DNA]</scope>
    <source>
        <strain evidence="6">OARG1902GOOAL</strain>
        <tissue evidence="6">Muscle</tissue>
    </source>
</reference>
<dbReference type="InterPro" id="IPR018378">
    <property type="entry name" value="C-type_lectin_CS"/>
</dbReference>
<protein>
    <submittedName>
        <fullName evidence="6">CD209 antigen-like protein C DC-SIGN-related protein 2</fullName>
    </submittedName>
</protein>
<reference evidence="7" key="2">
    <citation type="submission" date="2019-02" db="EMBL/GenBank/DDBJ databases">
        <title>Opniocepnalus argus Var Kimnra genome.</title>
        <authorList>
            <person name="Zhou C."/>
            <person name="Xiao S."/>
        </authorList>
    </citation>
    <scope>NUCLEOTIDE SEQUENCE [LARGE SCALE GENOMIC DNA]</scope>
</reference>
<dbReference type="SUPFAM" id="SSF56436">
    <property type="entry name" value="C-type lectin-like"/>
    <property type="match status" value="1"/>
</dbReference>
<gene>
    <name evidence="6" type="ORF">EXN66_Car010198</name>
</gene>
<dbReference type="AlphaFoldDB" id="A0A6G1PW89"/>
<accession>A0A6G1PW89</accession>
<keyword evidence="1" id="KW-0430">Lectin</keyword>
<dbReference type="EMBL" id="CM015721">
    <property type="protein sequence ID" value="KAF3694522.1"/>
    <property type="molecule type" value="Genomic_DNA"/>
</dbReference>
<evidence type="ECO:0000256" key="1">
    <source>
        <dbReference type="ARBA" id="ARBA00022734"/>
    </source>
</evidence>
<dbReference type="InterPro" id="IPR016187">
    <property type="entry name" value="CTDL_fold"/>
</dbReference>
<evidence type="ECO:0000259" key="5">
    <source>
        <dbReference type="PROSITE" id="PS50041"/>
    </source>
</evidence>
<keyword evidence="7" id="KW-1185">Reference proteome</keyword>
<keyword evidence="3" id="KW-0175">Coiled coil</keyword>
<dbReference type="InterPro" id="IPR016186">
    <property type="entry name" value="C-type_lectin-like/link_sf"/>
</dbReference>
<dbReference type="PANTHER" id="PTHR22803">
    <property type="entry name" value="MANNOSE, PHOSPHOLIPASE, LECTIN RECEPTOR RELATED"/>
    <property type="match status" value="1"/>
</dbReference>
<dbReference type="InterPro" id="IPR001304">
    <property type="entry name" value="C-type_lectin-like"/>
</dbReference>
<name>A0A6G1PW89_CHAAH</name>
<keyword evidence="4" id="KW-0472">Membrane</keyword>